<evidence type="ECO:0000313" key="2">
    <source>
        <dbReference type="Proteomes" id="UP000008631"/>
    </source>
</evidence>
<dbReference type="AlphaFoldDB" id="E8R348"/>
<organism evidence="1 2">
    <name type="scientific">Isosphaera pallida (strain ATCC 43644 / DSM 9630 / IS1B)</name>
    <dbReference type="NCBI Taxonomy" id="575540"/>
    <lineage>
        <taxon>Bacteria</taxon>
        <taxon>Pseudomonadati</taxon>
        <taxon>Planctomycetota</taxon>
        <taxon>Planctomycetia</taxon>
        <taxon>Isosphaerales</taxon>
        <taxon>Isosphaeraceae</taxon>
        <taxon>Isosphaera</taxon>
    </lineage>
</organism>
<dbReference type="RefSeq" id="WP_013564855.1">
    <property type="nucleotide sequence ID" value="NC_014962.1"/>
</dbReference>
<name>E8R348_ISOPI</name>
<dbReference type="STRING" id="575540.Isop_1987"/>
<keyword evidence="2" id="KW-1185">Reference proteome</keyword>
<dbReference type="HOGENOM" id="CLU_1056792_0_0_0"/>
<gene>
    <name evidence="1" type="ordered locus">Isop_1987</name>
</gene>
<protein>
    <submittedName>
        <fullName evidence="1">Uncharacterized protein</fullName>
    </submittedName>
</protein>
<dbReference type="KEGG" id="ipa:Isop_1987"/>
<dbReference type="Proteomes" id="UP000008631">
    <property type="component" value="Chromosome"/>
</dbReference>
<reference evidence="1 2" key="2">
    <citation type="journal article" date="2011" name="Stand. Genomic Sci.">
        <title>Complete genome sequence of Isosphaera pallida type strain (IS1B).</title>
        <authorList>
            <consortium name="US DOE Joint Genome Institute (JGI-PGF)"/>
            <person name="Goker M."/>
            <person name="Cleland D."/>
            <person name="Saunders E."/>
            <person name="Lapidus A."/>
            <person name="Nolan M."/>
            <person name="Lucas S."/>
            <person name="Hammon N."/>
            <person name="Deshpande S."/>
            <person name="Cheng J.F."/>
            <person name="Tapia R."/>
            <person name="Han C."/>
            <person name="Goodwin L."/>
            <person name="Pitluck S."/>
            <person name="Liolios K."/>
            <person name="Pagani I."/>
            <person name="Ivanova N."/>
            <person name="Mavromatis K."/>
            <person name="Pati A."/>
            <person name="Chen A."/>
            <person name="Palaniappan K."/>
            <person name="Land M."/>
            <person name="Hauser L."/>
            <person name="Chang Y.J."/>
            <person name="Jeffries C.D."/>
            <person name="Detter J.C."/>
            <person name="Beck B."/>
            <person name="Woyke T."/>
            <person name="Bristow J."/>
            <person name="Eisen J.A."/>
            <person name="Markowitz V."/>
            <person name="Hugenholtz P."/>
            <person name="Kyrpides N.C."/>
            <person name="Klenk H.P."/>
        </authorList>
    </citation>
    <scope>NUCLEOTIDE SEQUENCE [LARGE SCALE GENOMIC DNA]</scope>
    <source>
        <strain evidence="2">ATCC 43644 / DSM 9630 / IS1B</strain>
    </source>
</reference>
<accession>E8R348</accession>
<sequence>MSQHSLLKQARGTSATWRARLRHETGVPLTYHGHEPLSAVIWPGSGRAERVRPTVVWRRPPDEVAVRIEPSDLEKLEVGRHRLRIYLERDDGRIQHVAEAILEVTHDPRREHDSKADPGPLVYGTVEETLAWLPDARIRFDPEREQAAFDRARSQAREWLDGRIVEAWRATGGDPQWMAEQLRRGCLIVDHGVREAVAQRAAALLSLDRVVELAPTRRAAAAPPTLEETERLLVGLTITLDLSEPPDGRADLSLELGVIRVWN</sequence>
<dbReference type="InParanoid" id="E8R348"/>
<evidence type="ECO:0000313" key="1">
    <source>
        <dbReference type="EMBL" id="ADV62567.1"/>
    </source>
</evidence>
<reference key="1">
    <citation type="submission" date="2010-11" db="EMBL/GenBank/DDBJ databases">
        <title>The complete sequence of chromosome of Isophaera pallida ATCC 43644.</title>
        <authorList>
            <consortium name="US DOE Joint Genome Institute (JGI-PGF)"/>
            <person name="Lucas S."/>
            <person name="Copeland A."/>
            <person name="Lapidus A."/>
            <person name="Bruce D."/>
            <person name="Goodwin L."/>
            <person name="Pitluck S."/>
            <person name="Kyrpides N."/>
            <person name="Mavromatis K."/>
            <person name="Pagani I."/>
            <person name="Ivanova N."/>
            <person name="Saunders E."/>
            <person name="Brettin T."/>
            <person name="Detter J.C."/>
            <person name="Han C."/>
            <person name="Tapia R."/>
            <person name="Land M."/>
            <person name="Hauser L."/>
            <person name="Markowitz V."/>
            <person name="Cheng J.-F."/>
            <person name="Hugenholtz P."/>
            <person name="Woyke T."/>
            <person name="Wu D."/>
            <person name="Eisen J.A."/>
        </authorList>
    </citation>
    <scope>NUCLEOTIDE SEQUENCE</scope>
    <source>
        <strain>ATCC 43644</strain>
    </source>
</reference>
<proteinExistence type="predicted"/>
<dbReference type="EMBL" id="CP002353">
    <property type="protein sequence ID" value="ADV62567.1"/>
    <property type="molecule type" value="Genomic_DNA"/>
</dbReference>